<evidence type="ECO:0000313" key="4">
    <source>
        <dbReference type="Proteomes" id="UP000196573"/>
    </source>
</evidence>
<organism evidence="3 4">
    <name type="scientific">Parendozoicomonas haliclonae</name>
    <dbReference type="NCBI Taxonomy" id="1960125"/>
    <lineage>
        <taxon>Bacteria</taxon>
        <taxon>Pseudomonadati</taxon>
        <taxon>Pseudomonadota</taxon>
        <taxon>Gammaproteobacteria</taxon>
        <taxon>Oceanospirillales</taxon>
        <taxon>Endozoicomonadaceae</taxon>
        <taxon>Parendozoicomonas</taxon>
    </lineage>
</organism>
<dbReference type="EMBL" id="FWPT01000016">
    <property type="protein sequence ID" value="SMA50778.1"/>
    <property type="molecule type" value="Genomic_DNA"/>
</dbReference>
<feature type="region of interest" description="Disordered" evidence="1">
    <location>
        <begin position="31"/>
        <end position="116"/>
    </location>
</feature>
<feature type="signal peptide" evidence="2">
    <location>
        <begin position="1"/>
        <end position="28"/>
    </location>
</feature>
<accession>A0A1X7ARQ1</accession>
<reference evidence="3 4" key="1">
    <citation type="submission" date="2017-03" db="EMBL/GenBank/DDBJ databases">
        <authorList>
            <person name="Afonso C.L."/>
            <person name="Miller P.J."/>
            <person name="Scott M.A."/>
            <person name="Spackman E."/>
            <person name="Goraichik I."/>
            <person name="Dimitrov K.M."/>
            <person name="Suarez D.L."/>
            <person name="Swayne D.E."/>
        </authorList>
    </citation>
    <scope>NUCLEOTIDE SEQUENCE [LARGE SCALE GENOMIC DNA]</scope>
    <source>
        <strain evidence="3">SB41UT1</strain>
    </source>
</reference>
<keyword evidence="4" id="KW-1185">Reference proteome</keyword>
<feature type="chain" id="PRO_5012643159" evidence="2">
    <location>
        <begin position="29"/>
        <end position="377"/>
    </location>
</feature>
<dbReference type="Proteomes" id="UP000196573">
    <property type="component" value="Unassembled WGS sequence"/>
</dbReference>
<gene>
    <name evidence="3" type="ORF">EHSB41UT_04595</name>
</gene>
<protein>
    <submittedName>
        <fullName evidence="3">Uncharacterized protein</fullName>
    </submittedName>
</protein>
<sequence length="377" mass="42182">MPKQYAQCCRCTAVVVLFFIANMGDVWAAGKGESSGPVGAPPSISRQPSMSDPPGGHSIGQPCKKKKSTQKHAASVSSIGASKGRSHHKDKPAHGGKGNKRGGHGSREKTSKHKLPDALPIVHEANACDRFMQAYPFTRTIIDKMPLMKVLRERGIDWSDRQTVVQALILADEKAEEDKVELARVMPAPETAVSDAFKLLLTFAREIRDVHDEREHIISESEPIGEPESVALKLEKLILQDPALESELSSSGRHYLSFIQAWLPLLRQPTKRMESYARIFHEYMELLERASDDTDEKEALWVAVVLMGLSSPDLFDQIVAENWVVGLSESLPKGKKVKDSWSRKHHKSRSRDDRIDHVLYHGVDEYPPMETGDYYDE</sequence>
<keyword evidence="2" id="KW-0732">Signal</keyword>
<feature type="compositionally biased region" description="Polar residues" evidence="1">
    <location>
        <begin position="71"/>
        <end position="80"/>
    </location>
</feature>
<dbReference type="AlphaFoldDB" id="A0A1X7ARQ1"/>
<evidence type="ECO:0000256" key="2">
    <source>
        <dbReference type="SAM" id="SignalP"/>
    </source>
</evidence>
<evidence type="ECO:0000313" key="3">
    <source>
        <dbReference type="EMBL" id="SMA50778.1"/>
    </source>
</evidence>
<name>A0A1X7ARQ1_9GAMM</name>
<evidence type="ECO:0000256" key="1">
    <source>
        <dbReference type="SAM" id="MobiDB-lite"/>
    </source>
</evidence>
<proteinExistence type="predicted"/>